<protein>
    <submittedName>
        <fullName evidence="1">DUF5133 domain-containing protein</fullName>
    </submittedName>
</protein>
<dbReference type="Pfam" id="PF17196">
    <property type="entry name" value="DUF5133"/>
    <property type="match status" value="1"/>
</dbReference>
<dbReference type="Proteomes" id="UP001431429">
    <property type="component" value="Unassembled WGS sequence"/>
</dbReference>
<accession>A0ABT0UG62</accession>
<proteinExistence type="predicted"/>
<evidence type="ECO:0000313" key="1">
    <source>
        <dbReference type="EMBL" id="MCM2387405.1"/>
    </source>
</evidence>
<dbReference type="InterPro" id="IPR033457">
    <property type="entry name" value="DUF5133"/>
</dbReference>
<sequence>MVLTPHPAALRDLVERYDFLRARAALQGATTARECLEDLVYTLCVCTGTRHEQAAVAAARRFLAESDACAGVDKHILQSITS</sequence>
<comment type="caution">
    <text evidence="1">The sequence shown here is derived from an EMBL/GenBank/DDBJ whole genome shotgun (WGS) entry which is preliminary data.</text>
</comment>
<reference evidence="1" key="1">
    <citation type="submission" date="2022-06" db="EMBL/GenBank/DDBJ databases">
        <title>Genome public.</title>
        <authorList>
            <person name="Sun Q."/>
        </authorList>
    </citation>
    <scope>NUCLEOTIDE SEQUENCE</scope>
    <source>
        <strain evidence="1">CWNU-1</strain>
    </source>
</reference>
<dbReference type="EMBL" id="JAMQAW010000003">
    <property type="protein sequence ID" value="MCM2387405.1"/>
    <property type="molecule type" value="Genomic_DNA"/>
</dbReference>
<dbReference type="RefSeq" id="WP_250917770.1">
    <property type="nucleotide sequence ID" value="NZ_JAMQAW010000003.1"/>
</dbReference>
<name>A0ABT0UG62_9ACTN</name>
<evidence type="ECO:0000313" key="2">
    <source>
        <dbReference type="Proteomes" id="UP001431429"/>
    </source>
</evidence>
<organism evidence="1 2">
    <name type="scientific">Streptomyces albipurpureus</name>
    <dbReference type="NCBI Taxonomy" id="2897419"/>
    <lineage>
        <taxon>Bacteria</taxon>
        <taxon>Bacillati</taxon>
        <taxon>Actinomycetota</taxon>
        <taxon>Actinomycetes</taxon>
        <taxon>Kitasatosporales</taxon>
        <taxon>Streptomycetaceae</taxon>
        <taxon>Streptomyces</taxon>
    </lineage>
</organism>
<keyword evidence="2" id="KW-1185">Reference proteome</keyword>
<gene>
    <name evidence="1" type="ORF">NBG84_03600</name>
</gene>